<keyword evidence="8" id="KW-1185">Reference proteome</keyword>
<feature type="transmembrane region" description="Helical" evidence="5">
    <location>
        <begin position="750"/>
        <end position="767"/>
    </location>
</feature>
<feature type="transmembrane region" description="Helical" evidence="5">
    <location>
        <begin position="180"/>
        <end position="199"/>
    </location>
</feature>
<dbReference type="Proteomes" id="UP001152561">
    <property type="component" value="Unassembled WGS sequence"/>
</dbReference>
<dbReference type="SUPFAM" id="SSF52091">
    <property type="entry name" value="SpoIIaa-like"/>
    <property type="match status" value="1"/>
</dbReference>
<evidence type="ECO:0000256" key="2">
    <source>
        <dbReference type="ARBA" id="ARBA00022692"/>
    </source>
</evidence>
<dbReference type="InterPro" id="IPR011547">
    <property type="entry name" value="SLC26A/SulP_dom"/>
</dbReference>
<evidence type="ECO:0000313" key="7">
    <source>
        <dbReference type="EMBL" id="KAJ8527929.1"/>
    </source>
</evidence>
<dbReference type="PROSITE" id="PS50801">
    <property type="entry name" value="STAS"/>
    <property type="match status" value="3"/>
</dbReference>
<dbReference type="NCBIfam" id="TIGR00815">
    <property type="entry name" value="sulP"/>
    <property type="match status" value="3"/>
</dbReference>
<feature type="transmembrane region" description="Helical" evidence="5">
    <location>
        <begin position="1356"/>
        <end position="1376"/>
    </location>
</feature>
<proteinExistence type="predicted"/>
<reference evidence="8" key="1">
    <citation type="journal article" date="2023" name="Proc. Natl. Acad. Sci. U.S.A.">
        <title>Genomic and structural basis for evolution of tropane alkaloid biosynthesis.</title>
        <authorList>
            <person name="Wanga Y.-J."/>
            <person name="Taina T."/>
            <person name="Yua J.-Y."/>
            <person name="Lia J."/>
            <person name="Xua B."/>
            <person name="Chenc J."/>
            <person name="D'Auriad J.C."/>
            <person name="Huanga J.-P."/>
            <person name="Huanga S.-X."/>
        </authorList>
    </citation>
    <scope>NUCLEOTIDE SEQUENCE [LARGE SCALE GENOMIC DNA]</scope>
    <source>
        <strain evidence="8">cv. KIB-2019</strain>
    </source>
</reference>
<feature type="transmembrane region" description="Helical" evidence="5">
    <location>
        <begin position="616"/>
        <end position="635"/>
    </location>
</feature>
<feature type="transmembrane region" description="Helical" evidence="5">
    <location>
        <begin position="1487"/>
        <end position="1517"/>
    </location>
</feature>
<dbReference type="PANTHER" id="PTHR11814">
    <property type="entry name" value="SULFATE TRANSPORTER"/>
    <property type="match status" value="1"/>
</dbReference>
<accession>A0A9Q1L5Q3</accession>
<comment type="caution">
    <text evidence="7">The sequence shown here is derived from an EMBL/GenBank/DDBJ whole genome shotgun (WGS) entry which is preliminary data.</text>
</comment>
<name>A0A9Q1L5Q3_9SOLA</name>
<feature type="transmembrane region" description="Helical" evidence="5">
    <location>
        <begin position="831"/>
        <end position="851"/>
    </location>
</feature>
<evidence type="ECO:0000256" key="4">
    <source>
        <dbReference type="ARBA" id="ARBA00023136"/>
    </source>
</evidence>
<dbReference type="Pfam" id="PF01740">
    <property type="entry name" value="STAS"/>
    <property type="match status" value="3"/>
</dbReference>
<keyword evidence="2 5" id="KW-0812">Transmembrane</keyword>
<feature type="transmembrane region" description="Helical" evidence="5">
    <location>
        <begin position="1459"/>
        <end position="1475"/>
    </location>
</feature>
<dbReference type="GO" id="GO:0008271">
    <property type="term" value="F:secondary active sulfate transmembrane transporter activity"/>
    <property type="evidence" value="ECO:0007669"/>
    <property type="project" value="InterPro"/>
</dbReference>
<dbReference type="InterPro" id="IPR018045">
    <property type="entry name" value="S04_transporter_CS"/>
</dbReference>
<feature type="transmembrane region" description="Helical" evidence="5">
    <location>
        <begin position="1113"/>
        <end position="1129"/>
    </location>
</feature>
<dbReference type="InterPro" id="IPR002645">
    <property type="entry name" value="STAS_dom"/>
</dbReference>
<dbReference type="EMBL" id="JAJAGQ010000023">
    <property type="protein sequence ID" value="KAJ8527929.1"/>
    <property type="molecule type" value="Genomic_DNA"/>
</dbReference>
<feature type="transmembrane region" description="Helical" evidence="5">
    <location>
        <begin position="437"/>
        <end position="467"/>
    </location>
</feature>
<dbReference type="OrthoDB" id="288203at2759"/>
<feature type="transmembrane region" description="Helical" evidence="5">
    <location>
        <begin position="1396"/>
        <end position="1415"/>
    </location>
</feature>
<feature type="domain" description="STAS" evidence="6">
    <location>
        <begin position="1544"/>
        <end position="1666"/>
    </location>
</feature>
<evidence type="ECO:0000256" key="5">
    <source>
        <dbReference type="SAM" id="Phobius"/>
    </source>
</evidence>
<evidence type="ECO:0000256" key="3">
    <source>
        <dbReference type="ARBA" id="ARBA00022989"/>
    </source>
</evidence>
<feature type="transmembrane region" description="Helical" evidence="5">
    <location>
        <begin position="1275"/>
        <end position="1292"/>
    </location>
</feature>
<feature type="transmembrane region" description="Helical" evidence="5">
    <location>
        <begin position="253"/>
        <end position="275"/>
    </location>
</feature>
<feature type="domain" description="STAS" evidence="6">
    <location>
        <begin position="494"/>
        <end position="550"/>
    </location>
</feature>
<dbReference type="GO" id="GO:0016020">
    <property type="term" value="C:membrane"/>
    <property type="evidence" value="ECO:0007669"/>
    <property type="project" value="UniProtKB-SubCell"/>
</dbReference>
<dbReference type="InterPro" id="IPR001902">
    <property type="entry name" value="SLC26A/SulP_fam"/>
</dbReference>
<feature type="transmembrane region" description="Helical" evidence="5">
    <location>
        <begin position="150"/>
        <end position="174"/>
    </location>
</feature>
<evidence type="ECO:0000259" key="6">
    <source>
        <dbReference type="PROSITE" id="PS50801"/>
    </source>
</evidence>
<feature type="transmembrane region" description="Helical" evidence="5">
    <location>
        <begin position="669"/>
        <end position="693"/>
    </location>
</feature>
<protein>
    <recommendedName>
        <fullName evidence="6">STAS domain-containing protein</fullName>
    </recommendedName>
</protein>
<dbReference type="PROSITE" id="PS01130">
    <property type="entry name" value="SLC26A"/>
    <property type="match status" value="3"/>
</dbReference>
<dbReference type="Gene3D" id="3.30.750.24">
    <property type="entry name" value="STAS domain"/>
    <property type="match status" value="3"/>
</dbReference>
<gene>
    <name evidence="7" type="ORF">K7X08_015380</name>
</gene>
<feature type="transmembrane region" description="Helical" evidence="5">
    <location>
        <begin position="588"/>
        <end position="604"/>
    </location>
</feature>
<feature type="transmembrane region" description="Helical" evidence="5">
    <location>
        <begin position="69"/>
        <end position="85"/>
    </location>
</feature>
<feature type="domain" description="STAS" evidence="6">
    <location>
        <begin position="1019"/>
        <end position="1075"/>
    </location>
</feature>
<sequence>MTSTKSLHGVNYAPPRSFGTVLKANLKETLFPDDPFHEFKNEKLSIRILKGIQYFVPIFQWLPKYNLGLFKYDLLSGITIASLAIPQGISYAKLGDLPPIIGLYSSFVPPLIYAIFGSSRHLAVGTVATCSMLIAETIQQKVKPQENMPLYLSLFYTATLVSGLVQTALGVLRLGFLVDFLSHSTITGFMGGTALVICLQQLKGMLGLKHFTSHTDVVHVLRALFENRKEIVGVIFLTFLQLSRYVRKKKPNLFWVSAIAPIIVVVVGCLFAYLFHAEKHGIAIVGKLSKGINPPSLHLLNFSPEYISVAVKAGIITAIISLAEGIAIGRSFSILDNEQIDGNKEMIAIGLMNIVGSFTSCYLTTGPFSKTAVNHNAGCKSQMSNVVMSMCMLLTLLFLAPLFGYTPLVALSAIIMSAMLGLIDYEKAYHLYKTDKFDFLICMAAFFGVAFISMDMGLILSVGLALVRALLYVARPPTCKLGTITNTAFRDIEQYPGSNGTPGMLILKLGSPIYFPNSNYVRERILRWVRDEQSLANSKRNEIEYLLLEFGDDPFHEFKNEKLSIRILKGIQYFVPIFQWLPKYNLGLFKYDLLSGITIASLAIPQGISYAKLGDLPPIIGLYSSFVPPLIYAIFGSSRHLAVGTVATCSMLIAETIQQKVKPQENMPLYLSLFYTATLVSGLVQTALGVLRLGFLVDFLSHSTITGFMGGTALVICLQQLKGMLGLKHFTSHTDVVHVLRALFENRKEWTWQCTVVGVIFLTFLQLSRYVRKKKPNLFWVSAIAPIIVVVVGCLFAYLFHAEKHGIAIVGKLSKGINPPSLHLLNFSPEYISVAVKAGIITAIISLAEGIAIGRSFSILDNEQIDGNKEMIAIGLMNIVGSFTSCYLTTGPFSKTAVNHNAGCKSQMSNVVMSMCMLLTLLFLAPLFGYTPLVALSAIIMSAMLGLIDYEKAYHLYKTDKFDFLICMAAFFGVAFISMDMGLILSVGLALVRALLYVARPPTCKLGTITNTAFRDIEQYPGSNGTPGMLILKLGSPIYFPNSNYVRERILRWVRDEQSLANSKRNEIEYLLLEFGDDPFHEFKNEKLSIRILKGIQYFVPIFQWLPKYNLGLFKYDLLSGITIASLAIPQGISYAKLGDLPPIIGLYSSFVPPLIYAIFGSSRHLAVGTVATCSMLIAETIQQKVKPQENMPLYLSLFYTATLVSGLVQTALGVLRLGFLVDFLSHSTITGFMGGTALVICLQQLKGMLGLKHFTSHTDVVHVLRALFENRKEWTWQCTVVGVIFLTFLQLSRYVRKKKPNLFWVSAIAPIIVVVVGCLFAYLFHAEKHGIAIVGKLSKGINPPSLHLLNFSPEYISVAVKAGIITAIISLAEGIAIGRSFSILDNEQIDGNKEMIAIGLMNIVGSFTSCYLTTGPFSKTAVNHNAGCKSQMSNVVMSMCMLLTLLFLAPLFGYTPLVALSAIIMSAMLGLIDYEKAYHLYKTDKFDFLICMAAFFGVAFISMDMGLILSVGLALVRALLYVARPPTCKLGTITNTAFRDIEQYPGSNGTPGMLILKLGSPIYFPNSNYVRERILRWVRDEQSLANSKRNEIEYLLLEFGGVTSIDITGVETLFEVRRCLAATSIKMILINPRLGVMEKLIVTKFIDVIGKESVFLTIEDAIENCRFSLKCLSQSKSKDVEIA</sequence>
<feature type="transmembrane region" description="Helical" evidence="5">
    <location>
        <begin position="306"/>
        <end position="326"/>
    </location>
</feature>
<feature type="transmembrane region" description="Helical" evidence="5">
    <location>
        <begin position="1194"/>
        <end position="1218"/>
    </location>
</feature>
<comment type="subcellular location">
    <subcellularLocation>
        <location evidence="1">Membrane</location>
        <topology evidence="1">Multi-pass membrane protein</topology>
    </subcellularLocation>
</comment>
<dbReference type="CDD" id="cd07042">
    <property type="entry name" value="STAS_SulP_like_sulfate_transporter"/>
    <property type="match status" value="1"/>
</dbReference>
<dbReference type="Pfam" id="PF00916">
    <property type="entry name" value="Sulfate_transp"/>
    <property type="match status" value="3"/>
</dbReference>
<feature type="transmembrane region" description="Helical" evidence="5">
    <location>
        <begin position="1141"/>
        <end position="1160"/>
    </location>
</feature>
<feature type="transmembrane region" description="Helical" evidence="5">
    <location>
        <begin position="779"/>
        <end position="800"/>
    </location>
</feature>
<organism evidence="7 8">
    <name type="scientific">Anisodus acutangulus</name>
    <dbReference type="NCBI Taxonomy" id="402998"/>
    <lineage>
        <taxon>Eukaryota</taxon>
        <taxon>Viridiplantae</taxon>
        <taxon>Streptophyta</taxon>
        <taxon>Embryophyta</taxon>
        <taxon>Tracheophyta</taxon>
        <taxon>Spermatophyta</taxon>
        <taxon>Magnoliopsida</taxon>
        <taxon>eudicotyledons</taxon>
        <taxon>Gunneridae</taxon>
        <taxon>Pentapetalae</taxon>
        <taxon>asterids</taxon>
        <taxon>lamiids</taxon>
        <taxon>Solanales</taxon>
        <taxon>Solanaceae</taxon>
        <taxon>Solanoideae</taxon>
        <taxon>Hyoscyameae</taxon>
        <taxon>Anisodus</taxon>
    </lineage>
</organism>
<keyword evidence="3 5" id="KW-1133">Transmembrane helix</keyword>
<feature type="transmembrane region" description="Helical" evidence="5">
    <location>
        <begin position="97"/>
        <end position="116"/>
    </location>
</feature>
<evidence type="ECO:0000313" key="8">
    <source>
        <dbReference type="Proteomes" id="UP001152561"/>
    </source>
</evidence>
<feature type="transmembrane region" description="Helical" evidence="5">
    <location>
        <begin position="962"/>
        <end position="992"/>
    </location>
</feature>
<evidence type="ECO:0000256" key="1">
    <source>
        <dbReference type="ARBA" id="ARBA00004141"/>
    </source>
</evidence>
<dbReference type="InterPro" id="IPR036513">
    <property type="entry name" value="STAS_dom_sf"/>
</dbReference>
<keyword evidence="4 5" id="KW-0472">Membrane</keyword>
<feature type="transmembrane region" description="Helical" evidence="5">
    <location>
        <begin position="1304"/>
        <end position="1325"/>
    </location>
</feature>